<feature type="domain" description="Gfo/Idh/MocA-like oxidoreductase N-terminal" evidence="2">
    <location>
        <begin position="94"/>
        <end position="211"/>
    </location>
</feature>
<dbReference type="Pfam" id="PF01408">
    <property type="entry name" value="GFO_IDH_MocA"/>
    <property type="match status" value="1"/>
</dbReference>
<evidence type="ECO:0000259" key="2">
    <source>
        <dbReference type="Pfam" id="PF01408"/>
    </source>
</evidence>
<dbReference type="InterPro" id="IPR000683">
    <property type="entry name" value="Gfo/Idh/MocA-like_OxRdtase_N"/>
</dbReference>
<accession>A0A401YQE3</accession>
<dbReference type="Gene3D" id="3.40.50.720">
    <property type="entry name" value="NAD(P)-binding Rossmann-like Domain"/>
    <property type="match status" value="1"/>
</dbReference>
<organism evidence="4 5">
    <name type="scientific">Embleya hyalina</name>
    <dbReference type="NCBI Taxonomy" id="516124"/>
    <lineage>
        <taxon>Bacteria</taxon>
        <taxon>Bacillati</taxon>
        <taxon>Actinomycetota</taxon>
        <taxon>Actinomycetes</taxon>
        <taxon>Kitasatosporales</taxon>
        <taxon>Streptomycetaceae</taxon>
        <taxon>Embleya</taxon>
    </lineage>
</organism>
<feature type="compositionally biased region" description="Basic and acidic residues" evidence="1">
    <location>
        <begin position="1"/>
        <end position="15"/>
    </location>
</feature>
<dbReference type="Gene3D" id="3.30.360.10">
    <property type="entry name" value="Dihydrodipicolinate Reductase, domain 2"/>
    <property type="match status" value="1"/>
</dbReference>
<evidence type="ECO:0000259" key="3">
    <source>
        <dbReference type="Pfam" id="PF22725"/>
    </source>
</evidence>
<name>A0A401YQE3_9ACTN</name>
<reference evidence="4 5" key="1">
    <citation type="submission" date="2018-12" db="EMBL/GenBank/DDBJ databases">
        <title>Draft genome sequence of Embleya hyalina NBRC 13850T.</title>
        <authorList>
            <person name="Komaki H."/>
            <person name="Hosoyama A."/>
            <person name="Kimura A."/>
            <person name="Ichikawa N."/>
            <person name="Tamura T."/>
        </authorList>
    </citation>
    <scope>NUCLEOTIDE SEQUENCE [LARGE SCALE GENOMIC DNA]</scope>
    <source>
        <strain evidence="4 5">NBRC 13850</strain>
    </source>
</reference>
<dbReference type="PANTHER" id="PTHR43708:SF8">
    <property type="entry name" value="OXIDOREDUCTASE"/>
    <property type="match status" value="1"/>
</dbReference>
<proteinExistence type="predicted"/>
<protein>
    <submittedName>
        <fullName evidence="4">Oxidoreductase</fullName>
    </submittedName>
</protein>
<evidence type="ECO:0000313" key="5">
    <source>
        <dbReference type="Proteomes" id="UP000286931"/>
    </source>
</evidence>
<dbReference type="SUPFAM" id="SSF51735">
    <property type="entry name" value="NAD(P)-binding Rossmann-fold domains"/>
    <property type="match status" value="1"/>
</dbReference>
<evidence type="ECO:0000256" key="1">
    <source>
        <dbReference type="SAM" id="MobiDB-lite"/>
    </source>
</evidence>
<dbReference type="SUPFAM" id="SSF55347">
    <property type="entry name" value="Glyceraldehyde-3-phosphate dehydrogenase-like, C-terminal domain"/>
    <property type="match status" value="1"/>
</dbReference>
<dbReference type="Pfam" id="PF22725">
    <property type="entry name" value="GFO_IDH_MocA_C3"/>
    <property type="match status" value="1"/>
</dbReference>
<dbReference type="Proteomes" id="UP000286931">
    <property type="component" value="Unassembled WGS sequence"/>
</dbReference>
<feature type="region of interest" description="Disordered" evidence="1">
    <location>
        <begin position="1"/>
        <end position="90"/>
    </location>
</feature>
<dbReference type="InterPro" id="IPR055170">
    <property type="entry name" value="GFO_IDH_MocA-like_dom"/>
</dbReference>
<dbReference type="InterPro" id="IPR036291">
    <property type="entry name" value="NAD(P)-bd_dom_sf"/>
</dbReference>
<feature type="domain" description="GFO/IDH/MocA-like oxidoreductase" evidence="3">
    <location>
        <begin position="220"/>
        <end position="374"/>
    </location>
</feature>
<evidence type="ECO:0000313" key="4">
    <source>
        <dbReference type="EMBL" id="GCD96775.1"/>
    </source>
</evidence>
<dbReference type="EMBL" id="BIFH01000021">
    <property type="protein sequence ID" value="GCD96775.1"/>
    <property type="molecule type" value="Genomic_DNA"/>
</dbReference>
<dbReference type="InterPro" id="IPR051317">
    <property type="entry name" value="Gfo/Idh/MocA_oxidoreduct"/>
</dbReference>
<keyword evidence="5" id="KW-1185">Reference proteome</keyword>
<gene>
    <name evidence="4" type="ORF">EHYA_04462</name>
</gene>
<dbReference type="GO" id="GO:0000166">
    <property type="term" value="F:nucleotide binding"/>
    <property type="evidence" value="ECO:0007669"/>
    <property type="project" value="InterPro"/>
</dbReference>
<dbReference type="PANTHER" id="PTHR43708">
    <property type="entry name" value="CONSERVED EXPRESSED OXIDOREDUCTASE (EUROFUNG)"/>
    <property type="match status" value="1"/>
</dbReference>
<comment type="caution">
    <text evidence="4">The sequence shown here is derived from an EMBL/GenBank/DDBJ whole genome shotgun (WGS) entry which is preliminary data.</text>
</comment>
<sequence length="490" mass="52535">MPAAKRSEAANHRPSDSPPAAARQRPRPGPAPVIDARSAESGGAANFGSGGPERSGGTHGPERGAAFSWRSEAGERKSGPSRAGAKRPTNSQLRLGVVGIGQRAGLAAPANRAGVARVVSCADPSPRGRADARTLFGPDVAVHDDHRRMLDDRLDAVFVLTPDDRHVEPALFFLAAGVPVFVEKPLAITVADCDRLLRAARDTGTRLYVGHNLRHLPVLRRMRALIDEGVIGRVRSVWVRHFVGHGGDYYFKDWHAERARTTGLLLQKGAHDLDVIHWLAGGWSRDVVAMGDLAVYGANPRRPEPVGAARVGDWFAPEVWPPSALTGLNPVVDVEDVSLMLSRLDNGVLASYQQCHFTPDYWRNYTVIGDEGRMENFGDGLEDDRPAIKVWNLRRSGYRSDADRHEFVAADGPHGGADAALVAEFLRFAAEGGPTRTSPVAAREAVAAGVAATMSLRAGGARTEVPPLAPDLVRYFADHQAEPGDPAGTS</sequence>
<dbReference type="AlphaFoldDB" id="A0A401YQE3"/>
<feature type="compositionally biased region" description="Gly residues" evidence="1">
    <location>
        <begin position="48"/>
        <end position="59"/>
    </location>
</feature>